<feature type="compositionally biased region" description="Basic and acidic residues" evidence="1">
    <location>
        <begin position="433"/>
        <end position="442"/>
    </location>
</feature>
<dbReference type="RefSeq" id="XP_024365491.1">
    <property type="nucleotide sequence ID" value="XM_024509723.2"/>
</dbReference>
<dbReference type="OrthoDB" id="2017695at2759"/>
<dbReference type="Gene3D" id="1.20.5.1230">
    <property type="entry name" value="Apolipoprotein A-I"/>
    <property type="match status" value="1"/>
</dbReference>
<accession>A0A2K1IES2</accession>
<reference evidence="3 5" key="1">
    <citation type="journal article" date="2008" name="Science">
        <title>The Physcomitrella genome reveals evolutionary insights into the conquest of land by plants.</title>
        <authorList>
            <person name="Rensing S."/>
            <person name="Lang D."/>
            <person name="Zimmer A."/>
            <person name="Terry A."/>
            <person name="Salamov A."/>
            <person name="Shapiro H."/>
            <person name="Nishiyama T."/>
            <person name="Perroud P.-F."/>
            <person name="Lindquist E."/>
            <person name="Kamisugi Y."/>
            <person name="Tanahashi T."/>
            <person name="Sakakibara K."/>
            <person name="Fujita T."/>
            <person name="Oishi K."/>
            <person name="Shin-I T."/>
            <person name="Kuroki Y."/>
            <person name="Toyoda A."/>
            <person name="Suzuki Y."/>
            <person name="Hashimoto A."/>
            <person name="Yamaguchi K."/>
            <person name="Sugano A."/>
            <person name="Kohara Y."/>
            <person name="Fujiyama A."/>
            <person name="Anterola A."/>
            <person name="Aoki S."/>
            <person name="Ashton N."/>
            <person name="Barbazuk W.B."/>
            <person name="Barker E."/>
            <person name="Bennetzen J."/>
            <person name="Bezanilla M."/>
            <person name="Blankenship R."/>
            <person name="Cho S.H."/>
            <person name="Dutcher S."/>
            <person name="Estelle M."/>
            <person name="Fawcett J.A."/>
            <person name="Gundlach H."/>
            <person name="Hanada K."/>
            <person name="Heyl A."/>
            <person name="Hicks K.A."/>
            <person name="Hugh J."/>
            <person name="Lohr M."/>
            <person name="Mayer K."/>
            <person name="Melkozernov A."/>
            <person name="Murata T."/>
            <person name="Nelson D."/>
            <person name="Pils B."/>
            <person name="Prigge M."/>
            <person name="Reiss B."/>
            <person name="Renner T."/>
            <person name="Rombauts S."/>
            <person name="Rushton P."/>
            <person name="Sanderfoot A."/>
            <person name="Schween G."/>
            <person name="Shiu S.-H."/>
            <person name="Stueber K."/>
            <person name="Theodoulou F.L."/>
            <person name="Tu H."/>
            <person name="Van de Peer Y."/>
            <person name="Verrier P.J."/>
            <person name="Waters E."/>
            <person name="Wood A."/>
            <person name="Yang L."/>
            <person name="Cove D."/>
            <person name="Cuming A."/>
            <person name="Hasebe M."/>
            <person name="Lucas S."/>
            <person name="Mishler D.B."/>
            <person name="Reski R."/>
            <person name="Grigoriev I."/>
            <person name="Quatrano R.S."/>
            <person name="Boore J.L."/>
        </authorList>
    </citation>
    <scope>NUCLEOTIDE SEQUENCE [LARGE SCALE GENOMIC DNA]</scope>
    <source>
        <strain evidence="4 5">cv. Gransden 2004</strain>
    </source>
</reference>
<feature type="region of interest" description="Disordered" evidence="1">
    <location>
        <begin position="410"/>
        <end position="442"/>
    </location>
</feature>
<keyword evidence="2" id="KW-1133">Transmembrane helix</keyword>
<dbReference type="Gramene" id="Pp3c25_13760V3.3">
    <property type="protein sequence ID" value="Pp3c25_13760V3.3"/>
    <property type="gene ID" value="Pp3c25_13760"/>
</dbReference>
<dbReference type="FunCoup" id="A0A2K1IES2">
    <property type="interactions" value="3885"/>
</dbReference>
<dbReference type="Gramene" id="Pp3c25_13760V3.1">
    <property type="protein sequence ID" value="Pp3c25_13760V3.1"/>
    <property type="gene ID" value="Pp3c25_13760"/>
</dbReference>
<proteinExistence type="predicted"/>
<dbReference type="EnsemblPlants" id="Pp3c25_13760V3.1">
    <property type="protein sequence ID" value="Pp3c25_13760V3.1"/>
    <property type="gene ID" value="Pp3c25_13760"/>
</dbReference>
<evidence type="ECO:0000256" key="1">
    <source>
        <dbReference type="SAM" id="MobiDB-lite"/>
    </source>
</evidence>
<name>A0A2K1IES2_PHYPA</name>
<dbReference type="AlphaFoldDB" id="A0A2K1IES2"/>
<keyword evidence="2" id="KW-0472">Membrane</keyword>
<gene>
    <name evidence="4" type="primary">LOC112277432</name>
    <name evidence="3" type="ORF">PHYPA_029927</name>
</gene>
<dbReference type="EnsemblPlants" id="Pp3c25_13760V3.3">
    <property type="protein sequence ID" value="Pp3c25_13760V3.3"/>
    <property type="gene ID" value="Pp3c25_13760"/>
</dbReference>
<feature type="transmembrane region" description="Helical" evidence="2">
    <location>
        <begin position="381"/>
        <end position="400"/>
    </location>
</feature>
<dbReference type="RefSeq" id="XP_024365492.1">
    <property type="nucleotide sequence ID" value="XM_024509724.2"/>
</dbReference>
<evidence type="ECO:0000313" key="4">
    <source>
        <dbReference type="EnsemblPlants" id="Pp3c25_13760V3.1"/>
    </source>
</evidence>
<dbReference type="SUPFAM" id="SSF58113">
    <property type="entry name" value="Apolipoprotein A-I"/>
    <property type="match status" value="1"/>
</dbReference>
<dbReference type="PANTHER" id="PTHR34360:SF1">
    <property type="entry name" value="OS08G0519400 PROTEIN"/>
    <property type="match status" value="1"/>
</dbReference>
<dbReference type="EnsemblPlants" id="Pp3c25_13760V3.2">
    <property type="protein sequence ID" value="Pp3c25_13760V3.2"/>
    <property type="gene ID" value="Pp3c25_13760"/>
</dbReference>
<protein>
    <submittedName>
        <fullName evidence="3 4">Uncharacterized protein</fullName>
    </submittedName>
</protein>
<keyword evidence="5" id="KW-1185">Reference proteome</keyword>
<dbReference type="GeneID" id="112277432"/>
<feature type="region of interest" description="Disordered" evidence="1">
    <location>
        <begin position="92"/>
        <end position="132"/>
    </location>
</feature>
<sequence length="442" mass="50544">MFSDSIEMAVKGLKMAIPRALVMIILLGLIVSIGSVVRADDGISPSEENVNEIVSLKSELLLLEKDLKTKEAILNDKELKISELERELKNLRSHKDESQDHGLMQQKIQTAESKARELQDQLQSLQEESRRLREEARLHAEKAKSQEETATLHMTDKEKVIKSLEDQRIRLQRAERGLQIAEAAMLKARAEAEEKSKKLDKIHRAWLPLWAATHAEILQKIASSRWSTRGEPVVKSLQRSASSKAADAHEFIKPHLETFQTKVNPVIRQTWQQATEAVAPHLETVKKTGIQTRKYIAPHVETVQKTLNPYVKSAKEKSKPYVEKLSTYAAPHLERVNTIAGPHYRQALTAANNYHEQVQSYLKELLEQYEFVSQFVTKESIWFLAAAVLALPFMLAFMFLKRLFAPKQVVQHKRHRSSHNGTSSSNKKPRRSRQTDKLVEKR</sequence>
<reference evidence="4" key="3">
    <citation type="submission" date="2020-12" db="UniProtKB">
        <authorList>
            <consortium name="EnsemblPlants"/>
        </authorList>
    </citation>
    <scope>IDENTIFICATION</scope>
</reference>
<evidence type="ECO:0000256" key="2">
    <source>
        <dbReference type="SAM" id="Phobius"/>
    </source>
</evidence>
<dbReference type="EMBL" id="ABEU02000025">
    <property type="protein sequence ID" value="PNR27775.1"/>
    <property type="molecule type" value="Genomic_DNA"/>
</dbReference>
<evidence type="ECO:0000313" key="3">
    <source>
        <dbReference type="EMBL" id="PNR27775.1"/>
    </source>
</evidence>
<dbReference type="PaxDb" id="3218-PP1S57_223V6.1"/>
<dbReference type="KEGG" id="ppp:112277432"/>
<evidence type="ECO:0000313" key="5">
    <source>
        <dbReference type="Proteomes" id="UP000006727"/>
    </source>
</evidence>
<organism evidence="3">
    <name type="scientific">Physcomitrium patens</name>
    <name type="common">Spreading-leaved earth moss</name>
    <name type="synonym">Physcomitrella patens</name>
    <dbReference type="NCBI Taxonomy" id="3218"/>
    <lineage>
        <taxon>Eukaryota</taxon>
        <taxon>Viridiplantae</taxon>
        <taxon>Streptophyta</taxon>
        <taxon>Embryophyta</taxon>
        <taxon>Bryophyta</taxon>
        <taxon>Bryophytina</taxon>
        <taxon>Bryopsida</taxon>
        <taxon>Funariidae</taxon>
        <taxon>Funariales</taxon>
        <taxon>Funariaceae</taxon>
        <taxon>Physcomitrium</taxon>
    </lineage>
</organism>
<dbReference type="STRING" id="3218.A0A2K1IES2"/>
<dbReference type="PANTHER" id="PTHR34360">
    <property type="entry name" value="OS08G0519400 PROTEIN"/>
    <property type="match status" value="1"/>
</dbReference>
<keyword evidence="2" id="KW-0812">Transmembrane</keyword>
<reference evidence="3 5" key="2">
    <citation type="journal article" date="2018" name="Plant J.">
        <title>The Physcomitrella patens chromosome-scale assembly reveals moss genome structure and evolution.</title>
        <authorList>
            <person name="Lang D."/>
            <person name="Ullrich K.K."/>
            <person name="Murat F."/>
            <person name="Fuchs J."/>
            <person name="Jenkins J."/>
            <person name="Haas F.B."/>
            <person name="Piednoel M."/>
            <person name="Gundlach H."/>
            <person name="Van Bel M."/>
            <person name="Meyberg R."/>
            <person name="Vives C."/>
            <person name="Morata J."/>
            <person name="Symeonidi A."/>
            <person name="Hiss M."/>
            <person name="Muchero W."/>
            <person name="Kamisugi Y."/>
            <person name="Saleh O."/>
            <person name="Blanc G."/>
            <person name="Decker E.L."/>
            <person name="van Gessel N."/>
            <person name="Grimwood J."/>
            <person name="Hayes R.D."/>
            <person name="Graham S.W."/>
            <person name="Gunter L.E."/>
            <person name="McDaniel S.F."/>
            <person name="Hoernstein S.N.W."/>
            <person name="Larsson A."/>
            <person name="Li F.W."/>
            <person name="Perroud P.F."/>
            <person name="Phillips J."/>
            <person name="Ranjan P."/>
            <person name="Rokshar D.S."/>
            <person name="Rothfels C.J."/>
            <person name="Schneider L."/>
            <person name="Shu S."/>
            <person name="Stevenson D.W."/>
            <person name="Thummler F."/>
            <person name="Tillich M."/>
            <person name="Villarreal Aguilar J.C."/>
            <person name="Widiez T."/>
            <person name="Wong G.K."/>
            <person name="Wymore A."/>
            <person name="Zhang Y."/>
            <person name="Zimmer A.D."/>
            <person name="Quatrano R.S."/>
            <person name="Mayer K.F.X."/>
            <person name="Goodstein D."/>
            <person name="Casacuberta J.M."/>
            <person name="Vandepoele K."/>
            <person name="Reski R."/>
            <person name="Cuming A.C."/>
            <person name="Tuskan G.A."/>
            <person name="Maumus F."/>
            <person name="Salse J."/>
            <person name="Schmutz J."/>
            <person name="Rensing S.A."/>
        </authorList>
    </citation>
    <scope>NUCLEOTIDE SEQUENCE [LARGE SCALE GENOMIC DNA]</scope>
    <source>
        <strain evidence="4 5">cv. Gransden 2004</strain>
    </source>
</reference>
<dbReference type="Gramene" id="Pp3c25_13760V3.2">
    <property type="protein sequence ID" value="Pp3c25_13760V3.2"/>
    <property type="gene ID" value="Pp3c25_13760"/>
</dbReference>
<dbReference type="Proteomes" id="UP000006727">
    <property type="component" value="Chromosome 25"/>
</dbReference>